<evidence type="ECO:0000256" key="2">
    <source>
        <dbReference type="ARBA" id="ARBA00008806"/>
    </source>
</evidence>
<protein>
    <submittedName>
        <fullName evidence="8">Type IV secretion system protein VirD4</fullName>
    </submittedName>
</protein>
<dbReference type="OrthoDB" id="9766496at2"/>
<dbReference type="PANTHER" id="PTHR37937">
    <property type="entry name" value="CONJUGATIVE TRANSFER: DNA TRANSPORT"/>
    <property type="match status" value="1"/>
</dbReference>
<dbReference type="GO" id="GO:0005886">
    <property type="term" value="C:plasma membrane"/>
    <property type="evidence" value="ECO:0007669"/>
    <property type="project" value="UniProtKB-SubCell"/>
</dbReference>
<dbReference type="CDD" id="cd01127">
    <property type="entry name" value="TrwB_TraG_TraD_VirD4"/>
    <property type="match status" value="1"/>
</dbReference>
<dbReference type="EMBL" id="UHJJ01000016">
    <property type="protein sequence ID" value="SUQ15811.1"/>
    <property type="molecule type" value="Genomic_DNA"/>
</dbReference>
<dbReference type="InterPro" id="IPR027417">
    <property type="entry name" value="P-loop_NTPase"/>
</dbReference>
<keyword evidence="4 7" id="KW-0812">Transmembrane</keyword>
<evidence type="ECO:0000256" key="6">
    <source>
        <dbReference type="ARBA" id="ARBA00023136"/>
    </source>
</evidence>
<evidence type="ECO:0000256" key="1">
    <source>
        <dbReference type="ARBA" id="ARBA00004651"/>
    </source>
</evidence>
<comment type="subcellular location">
    <subcellularLocation>
        <location evidence="1">Cell membrane</location>
        <topology evidence="1">Multi-pass membrane protein</topology>
    </subcellularLocation>
</comment>
<proteinExistence type="inferred from homology"/>
<keyword evidence="6 7" id="KW-0472">Membrane</keyword>
<dbReference type="AlphaFoldDB" id="A0A316ADG4"/>
<keyword evidence="9" id="KW-1185">Reference proteome</keyword>
<keyword evidence="5 7" id="KW-1133">Transmembrane helix</keyword>
<dbReference type="SUPFAM" id="SSF52540">
    <property type="entry name" value="P-loop containing nucleoside triphosphate hydrolases"/>
    <property type="match status" value="1"/>
</dbReference>
<dbReference type="NCBIfam" id="NF045973">
    <property type="entry name" value="conju_CD1115"/>
    <property type="match status" value="1"/>
</dbReference>
<evidence type="ECO:0000256" key="5">
    <source>
        <dbReference type="ARBA" id="ARBA00022989"/>
    </source>
</evidence>
<dbReference type="RefSeq" id="WP_109713963.1">
    <property type="nucleotide sequence ID" value="NZ_QGDS01000016.1"/>
</dbReference>
<dbReference type="Proteomes" id="UP000254051">
    <property type="component" value="Unassembled WGS sequence"/>
</dbReference>
<reference evidence="9" key="1">
    <citation type="submission" date="2017-07" db="EMBL/GenBank/DDBJ databases">
        <authorList>
            <person name="Varghese N."/>
            <person name="Submissions S."/>
        </authorList>
    </citation>
    <scope>NUCLEOTIDE SEQUENCE [LARGE SCALE GENOMIC DNA]</scope>
    <source>
        <strain evidence="9">NLAE-zl-C134</strain>
    </source>
</reference>
<evidence type="ECO:0000256" key="3">
    <source>
        <dbReference type="ARBA" id="ARBA00022475"/>
    </source>
</evidence>
<name>A0A316ADG4_9FIRM</name>
<accession>A0A316ADG4</accession>
<evidence type="ECO:0000313" key="9">
    <source>
        <dbReference type="Proteomes" id="UP000254051"/>
    </source>
</evidence>
<feature type="transmembrane region" description="Helical" evidence="7">
    <location>
        <begin position="58"/>
        <end position="77"/>
    </location>
</feature>
<dbReference type="InterPro" id="IPR051539">
    <property type="entry name" value="T4SS-coupling_protein"/>
</dbReference>
<feature type="transmembrane region" description="Helical" evidence="7">
    <location>
        <begin position="9"/>
        <end position="31"/>
    </location>
</feature>
<dbReference type="InterPro" id="IPR003688">
    <property type="entry name" value="TraG/VirD4"/>
</dbReference>
<evidence type="ECO:0000256" key="7">
    <source>
        <dbReference type="SAM" id="Phobius"/>
    </source>
</evidence>
<organism evidence="8 9">
    <name type="scientific">Faecalicatena contorta</name>
    <dbReference type="NCBI Taxonomy" id="39482"/>
    <lineage>
        <taxon>Bacteria</taxon>
        <taxon>Bacillati</taxon>
        <taxon>Bacillota</taxon>
        <taxon>Clostridia</taxon>
        <taxon>Lachnospirales</taxon>
        <taxon>Lachnospiraceae</taxon>
        <taxon>Faecalicatena</taxon>
    </lineage>
</organism>
<evidence type="ECO:0000313" key="8">
    <source>
        <dbReference type="EMBL" id="SUQ15811.1"/>
    </source>
</evidence>
<gene>
    <name evidence="8" type="ORF">SAMN05216529_11672</name>
</gene>
<evidence type="ECO:0000256" key="4">
    <source>
        <dbReference type="ARBA" id="ARBA00022692"/>
    </source>
</evidence>
<comment type="similarity">
    <text evidence="2">Belongs to the VirD4/TraG family.</text>
</comment>
<dbReference type="Gene3D" id="3.40.50.300">
    <property type="entry name" value="P-loop containing nucleotide triphosphate hydrolases"/>
    <property type="match status" value="1"/>
</dbReference>
<dbReference type="Pfam" id="PF02534">
    <property type="entry name" value="T4SS-DNA_transf"/>
    <property type="match status" value="1"/>
</dbReference>
<keyword evidence="3" id="KW-1003">Cell membrane</keyword>
<dbReference type="PANTHER" id="PTHR37937:SF1">
    <property type="entry name" value="CONJUGATIVE TRANSFER: DNA TRANSPORT"/>
    <property type="match status" value="1"/>
</dbReference>
<sequence length="459" mass="52128">MRNDDRQTVWVFAVCGILPVIWLALLTAPYLSDDLFAIINGLSEAIGRPFSIELCKDSVKTVLIFLLAYGMGIGIYISTKKNYRKGEEHGSAKWGDAKAINKKYSAKKFEENKIMTQNVQISYDMRKHRRNVLTLVIGGAGSGKTRFYGKVNLIQANTSFVVLDPKGENLRDTGHLLEAKGYKVRVLDLINMEKSHCYNPFVYLKDDNDVQRLVTNLFKATTPKGSQSNDPFWDTAASMLLLALIFYLKYEAPKEEQNFPMVMELLRAGEVREDNDEYQSPLDELFERLEMRDSEHIAVKYYKDYHSGSAKTLKSIQITLAARLEKFNLSSLAALTVTDDLELPSLGEEKVALFALIPDNDTSYNFLVSILYTQLFQQLFYLADHKHGGRLPVHVHFLMDEFANVSLPDDFDKILSVMRSREVSVSIILQNLAQLKALFEKQWESIVGNCVRTEVTSAI</sequence>